<gene>
    <name evidence="1" type="ORF">AQJ54_21080</name>
</gene>
<organism evidence="1 2">
    <name type="scientific">Streptomyces griseorubiginosus</name>
    <dbReference type="NCBI Taxonomy" id="67304"/>
    <lineage>
        <taxon>Bacteria</taxon>
        <taxon>Bacillati</taxon>
        <taxon>Actinomycetota</taxon>
        <taxon>Actinomycetes</taxon>
        <taxon>Kitasatosporales</taxon>
        <taxon>Streptomycetaceae</taxon>
        <taxon>Streptomyces</taxon>
    </lineage>
</organism>
<reference evidence="1 2" key="1">
    <citation type="submission" date="2015-10" db="EMBL/GenBank/DDBJ databases">
        <title>Draft genome sequence of Streptomyces griseorubiginosus DSM 40469, type strain for the species Streptomyces griseorubiginosus.</title>
        <authorList>
            <person name="Ruckert C."/>
            <person name="Winkler A."/>
            <person name="Kalinowski J."/>
            <person name="Kampfer P."/>
            <person name="Glaeser S."/>
        </authorList>
    </citation>
    <scope>NUCLEOTIDE SEQUENCE [LARGE SCALE GENOMIC DNA]</scope>
    <source>
        <strain evidence="1 2">DSM 40469</strain>
    </source>
</reference>
<sequence length="311" mass="32545">MHDGAVQQVVLPDKPVVVFSRVRRAAGREPAEDPVTWRGLGLETMASLLVESVRRLGDRFFEGACQWPRTHPLNERDTAVVHHPLIVVESTRQLAAAVQRRHLPECGNALFEATSVSLGLSPATQPTERHGATRVPARVVLSDVVPQAGAPASFRVTAEYLHRGQAFATCAMTFAPPVGSQEDTGVAASHPGLLHPAAAAVGAAADADVLLARAAQGRLVIVPRDPAHPVFLPGAPDRLTAPALLEAGRQAVLLSSGRTARAVVGLRLVVRAPVPTAGAVIDVAREHSGARFAVTVAGRPAATGAVSLLRT</sequence>
<evidence type="ECO:0000313" key="1">
    <source>
        <dbReference type="EMBL" id="KUN65324.1"/>
    </source>
</evidence>
<dbReference type="RefSeq" id="WP_062239597.1">
    <property type="nucleotide sequence ID" value="NZ_JBEYRZ010000007.1"/>
</dbReference>
<dbReference type="Proteomes" id="UP000054375">
    <property type="component" value="Unassembled WGS sequence"/>
</dbReference>
<proteinExistence type="predicted"/>
<keyword evidence="2" id="KW-1185">Reference proteome</keyword>
<comment type="caution">
    <text evidence="1">The sequence shown here is derived from an EMBL/GenBank/DDBJ whole genome shotgun (WGS) entry which is preliminary data.</text>
</comment>
<dbReference type="AlphaFoldDB" id="A0A117R149"/>
<accession>A0A117R149</accession>
<evidence type="ECO:0000313" key="2">
    <source>
        <dbReference type="Proteomes" id="UP000054375"/>
    </source>
</evidence>
<name>A0A117R149_9ACTN</name>
<evidence type="ECO:0008006" key="3">
    <source>
        <dbReference type="Google" id="ProtNLM"/>
    </source>
</evidence>
<dbReference type="EMBL" id="LMWV01000017">
    <property type="protein sequence ID" value="KUN65324.1"/>
    <property type="molecule type" value="Genomic_DNA"/>
</dbReference>
<protein>
    <recommendedName>
        <fullName evidence="3">A-factor biosynthesis hotdog protein</fullName>
    </recommendedName>
</protein>